<gene>
    <name evidence="17" type="ORF">CAMP_LOCUS15774</name>
</gene>
<dbReference type="Pfam" id="PF21320">
    <property type="entry name" value="WHD_Rv2258c"/>
    <property type="match status" value="1"/>
</dbReference>
<evidence type="ECO:0000256" key="13">
    <source>
        <dbReference type="PROSITE-ProRule" id="PRU10141"/>
    </source>
</evidence>
<comment type="similarity">
    <text evidence="2">Belongs to the protein kinase superfamily. STE Ser/Thr protein kinase family. STE20 subfamily.</text>
</comment>
<feature type="domain" description="Protein kinase" evidence="15">
    <location>
        <begin position="544"/>
        <end position="795"/>
    </location>
</feature>
<dbReference type="PANTHER" id="PTHR45581">
    <property type="entry name" value="PROTEIN CBG10435"/>
    <property type="match status" value="1"/>
</dbReference>
<keyword evidence="5" id="KW-0808">Transferase</keyword>
<comment type="catalytic activity">
    <reaction evidence="11">
        <text>L-threonyl-[protein] + ATP = O-phospho-L-threonyl-[protein] + ADP + H(+)</text>
        <dbReference type="Rhea" id="RHEA:46608"/>
        <dbReference type="Rhea" id="RHEA-COMP:11060"/>
        <dbReference type="Rhea" id="RHEA-COMP:11605"/>
        <dbReference type="ChEBI" id="CHEBI:15378"/>
        <dbReference type="ChEBI" id="CHEBI:30013"/>
        <dbReference type="ChEBI" id="CHEBI:30616"/>
        <dbReference type="ChEBI" id="CHEBI:61977"/>
        <dbReference type="ChEBI" id="CHEBI:456216"/>
        <dbReference type="EC" id="2.7.11.1"/>
    </reaction>
</comment>
<evidence type="ECO:0000259" key="16">
    <source>
        <dbReference type="PROSITE" id="PS50108"/>
    </source>
</evidence>
<dbReference type="FunFam" id="1.10.510.10:FF:000768">
    <property type="entry name" value="Non-specific serine/threonine protein kinase"/>
    <property type="match status" value="1"/>
</dbReference>
<dbReference type="GO" id="GO:0005524">
    <property type="term" value="F:ATP binding"/>
    <property type="evidence" value="ECO:0007669"/>
    <property type="project" value="UniProtKB-UniRule"/>
</dbReference>
<dbReference type="Gene3D" id="3.90.810.10">
    <property type="entry name" value="CRIB domain"/>
    <property type="match status" value="1"/>
</dbReference>
<evidence type="ECO:0000256" key="8">
    <source>
        <dbReference type="ARBA" id="ARBA00022777"/>
    </source>
</evidence>
<keyword evidence="10" id="KW-0460">Magnesium</keyword>
<keyword evidence="18" id="KW-1185">Reference proteome</keyword>
<dbReference type="SUPFAM" id="SSF56112">
    <property type="entry name" value="Protein kinase-like (PK-like)"/>
    <property type="match status" value="1"/>
</dbReference>
<dbReference type="InterPro" id="IPR000095">
    <property type="entry name" value="CRIB_dom"/>
</dbReference>
<keyword evidence="9 13" id="KW-0067">ATP-binding</keyword>
<evidence type="ECO:0000256" key="7">
    <source>
        <dbReference type="ARBA" id="ARBA00022741"/>
    </source>
</evidence>
<organism evidence="17 18">
    <name type="scientific">Caenorhabditis angaria</name>
    <dbReference type="NCBI Taxonomy" id="860376"/>
    <lineage>
        <taxon>Eukaryota</taxon>
        <taxon>Metazoa</taxon>
        <taxon>Ecdysozoa</taxon>
        <taxon>Nematoda</taxon>
        <taxon>Chromadorea</taxon>
        <taxon>Rhabditida</taxon>
        <taxon>Rhabditina</taxon>
        <taxon>Rhabditomorpha</taxon>
        <taxon>Rhabditoidea</taxon>
        <taxon>Rhabditidae</taxon>
        <taxon>Peloderinae</taxon>
        <taxon>Caenorhabditis</taxon>
    </lineage>
</organism>
<evidence type="ECO:0000259" key="15">
    <source>
        <dbReference type="PROSITE" id="PS50011"/>
    </source>
</evidence>
<evidence type="ECO:0000256" key="3">
    <source>
        <dbReference type="ARBA" id="ARBA00012513"/>
    </source>
</evidence>
<protein>
    <recommendedName>
        <fullName evidence="3">non-specific serine/threonine protein kinase</fullName>
        <ecNumber evidence="3">2.7.11.1</ecNumber>
    </recommendedName>
</protein>
<dbReference type="FunFam" id="3.30.200.20:FF:000705">
    <property type="entry name" value="Non-specific serine/threonine protein kinase"/>
    <property type="match status" value="1"/>
</dbReference>
<dbReference type="GO" id="GO:0046872">
    <property type="term" value="F:metal ion binding"/>
    <property type="evidence" value="ECO:0007669"/>
    <property type="project" value="UniProtKB-KW"/>
</dbReference>
<comment type="caution">
    <text evidence="17">The sequence shown here is derived from an EMBL/GenBank/DDBJ whole genome shotgun (WGS) entry which is preliminary data.</text>
</comment>
<dbReference type="InterPro" id="IPR000719">
    <property type="entry name" value="Prot_kinase_dom"/>
</dbReference>
<dbReference type="InterPro" id="IPR017441">
    <property type="entry name" value="Protein_kinase_ATP_BS"/>
</dbReference>
<dbReference type="AlphaFoldDB" id="A0A9P1IXN8"/>
<feature type="binding site" evidence="13">
    <location>
        <position position="573"/>
    </location>
    <ligand>
        <name>ATP</name>
        <dbReference type="ChEBI" id="CHEBI:30616"/>
    </ligand>
</feature>
<dbReference type="EC" id="2.7.11.1" evidence="3"/>
<dbReference type="InterPro" id="IPR011009">
    <property type="entry name" value="Kinase-like_dom_sf"/>
</dbReference>
<dbReference type="Gene3D" id="3.30.200.20">
    <property type="entry name" value="Phosphorylase Kinase, domain 1"/>
    <property type="match status" value="1"/>
</dbReference>
<dbReference type="Gene3D" id="3.40.50.150">
    <property type="entry name" value="Vaccinia Virus protein VP39"/>
    <property type="match status" value="1"/>
</dbReference>
<keyword evidence="7 13" id="KW-0547">Nucleotide-binding</keyword>
<evidence type="ECO:0000256" key="14">
    <source>
        <dbReference type="SAM" id="MobiDB-lite"/>
    </source>
</evidence>
<dbReference type="Gene3D" id="1.10.510.10">
    <property type="entry name" value="Transferase(Phosphotransferase) domain 1"/>
    <property type="match status" value="1"/>
</dbReference>
<dbReference type="PANTHER" id="PTHR45581:SF2">
    <property type="entry name" value="METHYLTRANSFERASE DOMAIN-CONTAINING PROTEIN"/>
    <property type="match status" value="1"/>
</dbReference>
<dbReference type="OrthoDB" id="1022360at2759"/>
<dbReference type="CDD" id="cd02440">
    <property type="entry name" value="AdoMet_MTases"/>
    <property type="match status" value="1"/>
</dbReference>
<dbReference type="Pfam" id="PF00069">
    <property type="entry name" value="Pkinase"/>
    <property type="match status" value="1"/>
</dbReference>
<evidence type="ECO:0000256" key="5">
    <source>
        <dbReference type="ARBA" id="ARBA00022679"/>
    </source>
</evidence>
<comment type="catalytic activity">
    <reaction evidence="12">
        <text>L-seryl-[protein] + ATP = O-phospho-L-seryl-[protein] + ADP + H(+)</text>
        <dbReference type="Rhea" id="RHEA:17989"/>
        <dbReference type="Rhea" id="RHEA-COMP:9863"/>
        <dbReference type="Rhea" id="RHEA-COMP:11604"/>
        <dbReference type="ChEBI" id="CHEBI:15378"/>
        <dbReference type="ChEBI" id="CHEBI:29999"/>
        <dbReference type="ChEBI" id="CHEBI:30616"/>
        <dbReference type="ChEBI" id="CHEBI:83421"/>
        <dbReference type="ChEBI" id="CHEBI:456216"/>
        <dbReference type="EC" id="2.7.11.1"/>
    </reaction>
</comment>
<evidence type="ECO:0000256" key="9">
    <source>
        <dbReference type="ARBA" id="ARBA00022840"/>
    </source>
</evidence>
<dbReference type="InterPro" id="IPR033923">
    <property type="entry name" value="PAK_BD"/>
</dbReference>
<evidence type="ECO:0000313" key="18">
    <source>
        <dbReference type="Proteomes" id="UP001152747"/>
    </source>
</evidence>
<dbReference type="InterPro" id="IPR029063">
    <property type="entry name" value="SAM-dependent_MTases_sf"/>
</dbReference>
<dbReference type="GO" id="GO:0004674">
    <property type="term" value="F:protein serine/threonine kinase activity"/>
    <property type="evidence" value="ECO:0007669"/>
    <property type="project" value="UniProtKB-KW"/>
</dbReference>
<dbReference type="InterPro" id="IPR036936">
    <property type="entry name" value="CRIB_dom_sf"/>
</dbReference>
<keyword evidence="4" id="KW-0723">Serine/threonine-protein kinase</keyword>
<dbReference type="EMBL" id="CANHGI010000005">
    <property type="protein sequence ID" value="CAI5453137.1"/>
    <property type="molecule type" value="Genomic_DNA"/>
</dbReference>
<evidence type="ECO:0000256" key="1">
    <source>
        <dbReference type="ARBA" id="ARBA00001946"/>
    </source>
</evidence>
<evidence type="ECO:0000256" key="6">
    <source>
        <dbReference type="ARBA" id="ARBA00022723"/>
    </source>
</evidence>
<dbReference type="PROSITE" id="PS50011">
    <property type="entry name" value="PROTEIN_KINASE_DOM"/>
    <property type="match status" value="1"/>
</dbReference>
<evidence type="ECO:0000313" key="17">
    <source>
        <dbReference type="EMBL" id="CAI5453137.1"/>
    </source>
</evidence>
<reference evidence="17" key="1">
    <citation type="submission" date="2022-11" db="EMBL/GenBank/DDBJ databases">
        <authorList>
            <person name="Kikuchi T."/>
        </authorList>
    </citation>
    <scope>NUCLEOTIDE SEQUENCE</scope>
    <source>
        <strain evidence="17">PS1010</strain>
    </source>
</reference>
<evidence type="ECO:0000256" key="4">
    <source>
        <dbReference type="ARBA" id="ARBA00022527"/>
    </source>
</evidence>
<comment type="cofactor">
    <cofactor evidence="1">
        <name>Mg(2+)</name>
        <dbReference type="ChEBI" id="CHEBI:18420"/>
    </cofactor>
</comment>
<dbReference type="PROSITE" id="PS50108">
    <property type="entry name" value="CRIB"/>
    <property type="match status" value="1"/>
</dbReference>
<dbReference type="Pfam" id="PF13847">
    <property type="entry name" value="Methyltransf_31"/>
    <property type="match status" value="1"/>
</dbReference>
<accession>A0A9P1IXN8</accession>
<evidence type="ECO:0000256" key="10">
    <source>
        <dbReference type="ARBA" id="ARBA00022842"/>
    </source>
</evidence>
<dbReference type="Pfam" id="PF00786">
    <property type="entry name" value="PBD"/>
    <property type="match status" value="1"/>
</dbReference>
<evidence type="ECO:0000256" key="11">
    <source>
        <dbReference type="ARBA" id="ARBA00047899"/>
    </source>
</evidence>
<evidence type="ECO:0000256" key="12">
    <source>
        <dbReference type="ARBA" id="ARBA00048679"/>
    </source>
</evidence>
<keyword evidence="8" id="KW-0418">Kinase</keyword>
<dbReference type="InterPro" id="IPR048711">
    <property type="entry name" value="WHD_Rv2258c"/>
</dbReference>
<dbReference type="InterPro" id="IPR025714">
    <property type="entry name" value="Methyltranfer_dom"/>
</dbReference>
<dbReference type="SUPFAM" id="SSF53335">
    <property type="entry name" value="S-adenosyl-L-methionine-dependent methyltransferases"/>
    <property type="match status" value="1"/>
</dbReference>
<evidence type="ECO:0000256" key="2">
    <source>
        <dbReference type="ARBA" id="ARBA00008874"/>
    </source>
</evidence>
<keyword evidence="6" id="KW-0479">Metal-binding</keyword>
<feature type="region of interest" description="Disordered" evidence="14">
    <location>
        <begin position="477"/>
        <end position="505"/>
    </location>
</feature>
<name>A0A9P1IXN8_9PELO</name>
<dbReference type="CDD" id="cd01093">
    <property type="entry name" value="CRIB_PAK_like"/>
    <property type="match status" value="1"/>
</dbReference>
<feature type="domain" description="CRIB" evidence="16">
    <location>
        <begin position="355"/>
        <end position="368"/>
    </location>
</feature>
<dbReference type="SMART" id="SM00285">
    <property type="entry name" value="PBD"/>
    <property type="match status" value="1"/>
</dbReference>
<dbReference type="Proteomes" id="UP001152747">
    <property type="component" value="Unassembled WGS sequence"/>
</dbReference>
<dbReference type="PROSITE" id="PS00107">
    <property type="entry name" value="PROTEIN_KINASE_ATP"/>
    <property type="match status" value="1"/>
</dbReference>
<proteinExistence type="inferred from homology"/>
<sequence>MTQTLRERLFQIAVDSVISNAINIGNRLNLFKTLATFKTPILPEVLAEVSECKERYIREWLNCLACARIIEVTEDEKFYIAPENMEVLTSDEHCMFAHGRMITLLEPFEELLTCFKKNGPNGLDYSKFCKFQDYMGNLSRSLHEKHLFTDFIDSLGIREKLESGIKVLDVGCGNGFHSSLLAERYPNSQFTGLDIGEDAITSAKSRKKSDAREFENLHFVQCDAAKMPEDWKETFDLVMIFDACHDQMRPDLCIQEISRCLRNDGLFAMIEIDGTSNVHTDRENLGLNAALLYGASMFHCLPVGSNSPDALCYGSMWGQRRAVELIKSCGFKKREKDDTMNRTFSLRRKVKKSEISEPRNFEHRIHAGYDARTGMYTGLPKQWQALLGPPRSISRPRPIVDPSCITPVDVAELKTVIRGPNSRFNTPIPQHLDSPRPPLPSVARSNSLRMTVVNVSSPIRPSPLPVNQRGYPFNEPTYAPLPVRTPQKTTTFGVETSPTRPPSTPITTIVARPKLSPPKEGVSYDEFRNALQCVVDKNDPRNDLQDFKMIGEGSTAIVEAAFKRSTNQIVAVKRMHLRKQQRRELLFNEVSILRQYQHPNIVKYFSSHLVDEELWVVMEYMEAGSLTDIVTTTRITESQIATIGRQVLAALDFLHARRVIHRDIKSDSILLKRDGTVKLSDFGFCGQLCDEVPKRRSLVGTPYWTAAEVIAREPYDTRADIWSFGILLIEMVEGEPPYFNDQQFQAMKRIRDEPAPRFNRNANVSAELDDLLSRCVVKDQNQRWPARELLRHTFFQKCQHPSIIAPLLLQLGNTITSNNAQQ</sequence>